<protein>
    <submittedName>
        <fullName evidence="1">Uncharacterized protein</fullName>
    </submittedName>
</protein>
<keyword evidence="2" id="KW-1185">Reference proteome</keyword>
<comment type="caution">
    <text evidence="1">The sequence shown here is derived from an EMBL/GenBank/DDBJ whole genome shotgun (WGS) entry which is preliminary data.</text>
</comment>
<gene>
    <name evidence="1" type="ORF">ABS768_13100</name>
</gene>
<name>A0ABW8YGL8_9FLAO</name>
<accession>A0ABW8YGL8</accession>
<proteinExistence type="predicted"/>
<dbReference type="RefSeq" id="WP_408075406.1">
    <property type="nucleotide sequence ID" value="NZ_JBELQB010000010.1"/>
</dbReference>
<reference evidence="1 2" key="1">
    <citation type="submission" date="2024-06" db="EMBL/GenBank/DDBJ databases">
        <authorList>
            <person name="Kaempfer P."/>
            <person name="Viver T."/>
        </authorList>
    </citation>
    <scope>NUCLEOTIDE SEQUENCE [LARGE SCALE GENOMIC DNA]</scope>
    <source>
        <strain evidence="1 2">ST-75</strain>
    </source>
</reference>
<evidence type="ECO:0000313" key="1">
    <source>
        <dbReference type="EMBL" id="MFL9838445.1"/>
    </source>
</evidence>
<evidence type="ECO:0000313" key="2">
    <source>
        <dbReference type="Proteomes" id="UP001629059"/>
    </source>
</evidence>
<dbReference type="Proteomes" id="UP001629059">
    <property type="component" value="Unassembled WGS sequence"/>
</dbReference>
<organism evidence="1 2">
    <name type="scientific">Flavobacterium rhizophilum</name>
    <dbReference type="NCBI Taxonomy" id="3163296"/>
    <lineage>
        <taxon>Bacteria</taxon>
        <taxon>Pseudomonadati</taxon>
        <taxon>Bacteroidota</taxon>
        <taxon>Flavobacteriia</taxon>
        <taxon>Flavobacteriales</taxon>
        <taxon>Flavobacteriaceae</taxon>
        <taxon>Flavobacterium</taxon>
    </lineage>
</organism>
<dbReference type="EMBL" id="JBELQB010000010">
    <property type="protein sequence ID" value="MFL9838445.1"/>
    <property type="molecule type" value="Genomic_DNA"/>
</dbReference>
<dbReference type="PROSITE" id="PS51257">
    <property type="entry name" value="PROKAR_LIPOPROTEIN"/>
    <property type="match status" value="1"/>
</dbReference>
<sequence>MKKLLALPVLFLLIISCNNGIEKPLKTEKEISLLLYLIRDNVAIKNVDIDTLPYFGKDSLTLRKIVFSDSVVFYYPYRHLMDYTDTLIIKNDKVNLRQELKYLSQKTIALNGKPVTVKKYSQDVLPTGPMGNIFINDSLGIVMSRTLAHPNSMHINCYDTHNLKELHMAIAADRSFFEFETD</sequence>